<feature type="region of interest" description="Disordered" evidence="5">
    <location>
        <begin position="287"/>
        <end position="321"/>
    </location>
</feature>
<evidence type="ECO:0000256" key="1">
    <source>
        <dbReference type="ARBA" id="ARBA00004167"/>
    </source>
</evidence>
<comment type="subcellular location">
    <subcellularLocation>
        <location evidence="1">Membrane</location>
        <topology evidence="1">Single-pass membrane protein</topology>
    </subcellularLocation>
</comment>
<dbReference type="PANTHER" id="PTHR15549">
    <property type="entry name" value="PAIRED IMMUNOGLOBULIN-LIKE TYPE 2 RECEPTOR"/>
    <property type="match status" value="1"/>
</dbReference>
<evidence type="ECO:0000313" key="8">
    <source>
        <dbReference type="Proteomes" id="UP000322873"/>
    </source>
</evidence>
<dbReference type="GO" id="GO:0016020">
    <property type="term" value="C:membrane"/>
    <property type="evidence" value="ECO:0007669"/>
    <property type="project" value="UniProtKB-SubCell"/>
</dbReference>
<evidence type="ECO:0000256" key="5">
    <source>
        <dbReference type="SAM" id="MobiDB-lite"/>
    </source>
</evidence>
<dbReference type="EMBL" id="VICG01000013">
    <property type="protein sequence ID" value="KAA8565602.1"/>
    <property type="molecule type" value="Genomic_DNA"/>
</dbReference>
<dbReference type="VEuPathDB" id="FungiDB:MFRU_006g01820"/>
<dbReference type="Proteomes" id="UP000322873">
    <property type="component" value="Unassembled WGS sequence"/>
</dbReference>
<dbReference type="GO" id="GO:0071944">
    <property type="term" value="C:cell periphery"/>
    <property type="evidence" value="ECO:0007669"/>
    <property type="project" value="UniProtKB-ARBA"/>
</dbReference>
<proteinExistence type="predicted"/>
<keyword evidence="2 6" id="KW-0812">Transmembrane</keyword>
<evidence type="ECO:0000256" key="2">
    <source>
        <dbReference type="ARBA" id="ARBA00022692"/>
    </source>
</evidence>
<reference evidence="7 8" key="1">
    <citation type="submission" date="2019-06" db="EMBL/GenBank/DDBJ databases">
        <title>Genome Sequence of the Brown Rot Fungal Pathogen Monilinia fructicola.</title>
        <authorList>
            <person name="De Miccolis Angelini R.M."/>
            <person name="Landi L."/>
            <person name="Abate D."/>
            <person name="Pollastro S."/>
            <person name="Romanazzi G."/>
            <person name="Faretra F."/>
        </authorList>
    </citation>
    <scope>NUCLEOTIDE SEQUENCE [LARGE SCALE GENOMIC DNA]</scope>
    <source>
        <strain evidence="7 8">Mfrc123</strain>
    </source>
</reference>
<comment type="caution">
    <text evidence="7">The sequence shown here is derived from an EMBL/GenBank/DDBJ whole genome shotgun (WGS) entry which is preliminary data.</text>
</comment>
<accession>A0A5M9JCI9</accession>
<dbReference type="InterPro" id="IPR051694">
    <property type="entry name" value="Immunoregulatory_rcpt-like"/>
</dbReference>
<evidence type="ECO:0000313" key="7">
    <source>
        <dbReference type="EMBL" id="KAA8565602.1"/>
    </source>
</evidence>
<evidence type="ECO:0000256" key="4">
    <source>
        <dbReference type="ARBA" id="ARBA00023136"/>
    </source>
</evidence>
<keyword evidence="4 6" id="KW-0472">Membrane</keyword>
<dbReference type="AlphaFoldDB" id="A0A5M9JCI9"/>
<evidence type="ECO:0008006" key="9">
    <source>
        <dbReference type="Google" id="ProtNLM"/>
    </source>
</evidence>
<evidence type="ECO:0000256" key="3">
    <source>
        <dbReference type="ARBA" id="ARBA00022989"/>
    </source>
</evidence>
<gene>
    <name evidence="7" type="ORF">EYC84_009454</name>
</gene>
<protein>
    <recommendedName>
        <fullName evidence="9">Mid2 domain-containing protein</fullName>
    </recommendedName>
</protein>
<organism evidence="7 8">
    <name type="scientific">Monilinia fructicola</name>
    <name type="common">Brown rot fungus</name>
    <name type="synonym">Ciboria fructicola</name>
    <dbReference type="NCBI Taxonomy" id="38448"/>
    <lineage>
        <taxon>Eukaryota</taxon>
        <taxon>Fungi</taxon>
        <taxon>Dikarya</taxon>
        <taxon>Ascomycota</taxon>
        <taxon>Pezizomycotina</taxon>
        <taxon>Leotiomycetes</taxon>
        <taxon>Helotiales</taxon>
        <taxon>Sclerotiniaceae</taxon>
        <taxon>Monilinia</taxon>
    </lineage>
</organism>
<name>A0A5M9JCI9_MONFR</name>
<feature type="transmembrane region" description="Helical" evidence="6">
    <location>
        <begin position="221"/>
        <end position="242"/>
    </location>
</feature>
<evidence type="ECO:0000256" key="6">
    <source>
        <dbReference type="SAM" id="Phobius"/>
    </source>
</evidence>
<sequence>MDGFCCHNLNHIPAVAFEFLELANLRTAGWLTVVLLPQDRLACQAGSNVKQLVDYYSPGICPTGYSAACSSFCTASGVTETVATCCPTGYTCFSNRATDQLYGCSSSFWKDETLTIKSVLFDTVTAASTTSYPIVYASTTMTARSGLDNVAAYGIVLKRATDDPTWESNTASTSTSSPTPLPIASDSTILVSASLSSSTSLASTSTSTSSPRTGLSTGAKAHVAVGVLLGILLIGAGVFFLFKRLPKRPQGLQSVPVEENIELTHHYGNYNNDRQYDIPTHVVEAPVPTSNQQGGELHGDSIRTPDIQYELPGSPHQQNRK</sequence>
<keyword evidence="3 6" id="KW-1133">Transmembrane helix</keyword>
<keyword evidence="8" id="KW-1185">Reference proteome</keyword>